<feature type="domain" description="DUF58" evidence="2">
    <location>
        <begin position="54"/>
        <end position="231"/>
    </location>
</feature>
<accession>A0A926P0L0</accession>
<evidence type="ECO:0000256" key="1">
    <source>
        <dbReference type="SAM" id="MobiDB-lite"/>
    </source>
</evidence>
<dbReference type="EMBL" id="JABFCZ010000016">
    <property type="protein sequence ID" value="MBD1547590.1"/>
    <property type="molecule type" value="Genomic_DNA"/>
</dbReference>
<evidence type="ECO:0000313" key="4">
    <source>
        <dbReference type="Proteomes" id="UP000598467"/>
    </source>
</evidence>
<name>A0A926P0L0_9HYPH</name>
<dbReference type="PANTHER" id="PTHR33608">
    <property type="entry name" value="BLL2464 PROTEIN"/>
    <property type="match status" value="1"/>
</dbReference>
<proteinExistence type="predicted"/>
<evidence type="ECO:0000313" key="3">
    <source>
        <dbReference type="EMBL" id="MBD1547590.1"/>
    </source>
</evidence>
<dbReference type="Pfam" id="PF01882">
    <property type="entry name" value="DUF58"/>
    <property type="match status" value="1"/>
</dbReference>
<feature type="region of interest" description="Disordered" evidence="1">
    <location>
        <begin position="21"/>
        <end position="46"/>
    </location>
</feature>
<dbReference type="Proteomes" id="UP000598467">
    <property type="component" value="Unassembled WGS sequence"/>
</dbReference>
<comment type="caution">
    <text evidence="3">The sequence shown here is derived from an EMBL/GenBank/DDBJ whole genome shotgun (WGS) entry which is preliminary data.</text>
</comment>
<dbReference type="InterPro" id="IPR002881">
    <property type="entry name" value="DUF58"/>
</dbReference>
<evidence type="ECO:0000259" key="2">
    <source>
        <dbReference type="Pfam" id="PF01882"/>
    </source>
</evidence>
<dbReference type="AlphaFoldDB" id="A0A926P0L0"/>
<dbReference type="RefSeq" id="WP_190292348.1">
    <property type="nucleotide sequence ID" value="NZ_JABFCZ010000016.1"/>
</dbReference>
<organism evidence="3 4">
    <name type="scientific">Roseibium aggregatum</name>
    <dbReference type="NCBI Taxonomy" id="187304"/>
    <lineage>
        <taxon>Bacteria</taxon>
        <taxon>Pseudomonadati</taxon>
        <taxon>Pseudomonadota</taxon>
        <taxon>Alphaproteobacteria</taxon>
        <taxon>Hyphomicrobiales</taxon>
        <taxon>Stappiaceae</taxon>
        <taxon>Roseibium</taxon>
    </lineage>
</organism>
<sequence>MVSSVLDRPGIRLSARELLALRNEPRPPNGHRPASRRPGVVSARLPGSGMDLREIRAFSEGDDTRRIDPAASARTGTLHVRSFHEDRDDAVLLIADFRPEMLWGTGAALRSVRAARLLARRGWDAVARGASVAGMSIGSAGIAALSARTGVRQFGLIAEMLAQEHDRALEDRSSPPSLAAALVQAARLAPHGAKVWLATGPEGILAGDEQALARLARRRQVTLLCPLDPMEVFPPGSALPICSGGASRIARLRPFEPGPLVSRMRGLNVTVEVLADDAG</sequence>
<gene>
    <name evidence="3" type="ORF">HK439_15085</name>
</gene>
<protein>
    <submittedName>
        <fullName evidence="3">DUF58 domain-containing protein</fullName>
    </submittedName>
</protein>
<reference evidence="3" key="1">
    <citation type="submission" date="2020-05" db="EMBL/GenBank/DDBJ databases">
        <title>Identification of trans-AT polyketide cluster in two marine bacteria, producers of a novel glutaramide-containing polyketide sesbanimide D and analogs.</title>
        <authorList>
            <person name="Kacar D."/>
            <person name="Rodriguez P."/>
            <person name="Canedo L."/>
            <person name="Gonzalez E."/>
            <person name="Galan B."/>
            <person name="De La Calle F."/>
            <person name="Garcia J.L."/>
        </authorList>
    </citation>
    <scope>NUCLEOTIDE SEQUENCE</scope>
    <source>
        <strain evidence="3">PHM038</strain>
    </source>
</reference>
<dbReference type="PANTHER" id="PTHR33608:SF12">
    <property type="entry name" value="DUF58 DOMAIN-CONTAINING PROTEIN"/>
    <property type="match status" value="1"/>
</dbReference>